<dbReference type="GO" id="GO:0009245">
    <property type="term" value="P:lipid A biosynthetic process"/>
    <property type="evidence" value="ECO:0007669"/>
    <property type="project" value="UniProtKB-KW"/>
</dbReference>
<dbReference type="InterPro" id="IPR003758">
    <property type="entry name" value="LpxK"/>
</dbReference>
<dbReference type="Pfam" id="PF02606">
    <property type="entry name" value="LpxK"/>
    <property type="match status" value="1"/>
</dbReference>
<evidence type="ECO:0000256" key="6">
    <source>
        <dbReference type="ARBA" id="ARBA00022741"/>
    </source>
</evidence>
<evidence type="ECO:0000256" key="9">
    <source>
        <dbReference type="ARBA" id="ARBA00023098"/>
    </source>
</evidence>
<evidence type="ECO:0000256" key="4">
    <source>
        <dbReference type="ARBA" id="ARBA00022556"/>
    </source>
</evidence>
<name>A0A5P1F9B3_ASPOF</name>
<dbReference type="EC" id="2.7.1.130" evidence="2"/>
<gene>
    <name evidence="10" type="ORF">A4U43_C03F11850</name>
</gene>
<evidence type="ECO:0000256" key="8">
    <source>
        <dbReference type="ARBA" id="ARBA00022840"/>
    </source>
</evidence>
<evidence type="ECO:0000256" key="5">
    <source>
        <dbReference type="ARBA" id="ARBA00022679"/>
    </source>
</evidence>
<keyword evidence="7" id="KW-0418">Kinase</keyword>
<keyword evidence="11" id="KW-1185">Reference proteome</keyword>
<organism evidence="10 11">
    <name type="scientific">Asparagus officinalis</name>
    <name type="common">Garden asparagus</name>
    <dbReference type="NCBI Taxonomy" id="4686"/>
    <lineage>
        <taxon>Eukaryota</taxon>
        <taxon>Viridiplantae</taxon>
        <taxon>Streptophyta</taxon>
        <taxon>Embryophyta</taxon>
        <taxon>Tracheophyta</taxon>
        <taxon>Spermatophyta</taxon>
        <taxon>Magnoliopsida</taxon>
        <taxon>Liliopsida</taxon>
        <taxon>Asparagales</taxon>
        <taxon>Asparagaceae</taxon>
        <taxon>Asparagoideae</taxon>
        <taxon>Asparagus</taxon>
    </lineage>
</organism>
<dbReference type="GO" id="GO:0005524">
    <property type="term" value="F:ATP binding"/>
    <property type="evidence" value="ECO:0007669"/>
    <property type="project" value="UniProtKB-KW"/>
</dbReference>
<evidence type="ECO:0000256" key="3">
    <source>
        <dbReference type="ARBA" id="ARBA00022516"/>
    </source>
</evidence>
<reference evidence="11" key="1">
    <citation type="journal article" date="2017" name="Nat. Commun.">
        <title>The asparagus genome sheds light on the origin and evolution of a young Y chromosome.</title>
        <authorList>
            <person name="Harkess A."/>
            <person name="Zhou J."/>
            <person name="Xu C."/>
            <person name="Bowers J.E."/>
            <person name="Van der Hulst R."/>
            <person name="Ayyampalayam S."/>
            <person name="Mercati F."/>
            <person name="Riccardi P."/>
            <person name="McKain M.R."/>
            <person name="Kakrana A."/>
            <person name="Tang H."/>
            <person name="Ray J."/>
            <person name="Groenendijk J."/>
            <person name="Arikit S."/>
            <person name="Mathioni S.M."/>
            <person name="Nakano M."/>
            <person name="Shan H."/>
            <person name="Telgmann-Rauber A."/>
            <person name="Kanno A."/>
            <person name="Yue Z."/>
            <person name="Chen H."/>
            <person name="Li W."/>
            <person name="Chen Y."/>
            <person name="Xu X."/>
            <person name="Zhang Y."/>
            <person name="Luo S."/>
            <person name="Chen H."/>
            <person name="Gao J."/>
            <person name="Mao Z."/>
            <person name="Pires J.C."/>
            <person name="Luo M."/>
            <person name="Kudrna D."/>
            <person name="Wing R.A."/>
            <person name="Meyers B.C."/>
            <person name="Yi K."/>
            <person name="Kong H."/>
            <person name="Lavrijsen P."/>
            <person name="Sunseri F."/>
            <person name="Falavigna A."/>
            <person name="Ye Y."/>
            <person name="Leebens-Mack J.H."/>
            <person name="Chen G."/>
        </authorList>
    </citation>
    <scope>NUCLEOTIDE SEQUENCE [LARGE SCALE GENOMIC DNA]</scope>
    <source>
        <strain evidence="11">cv. DH0086</strain>
    </source>
</reference>
<dbReference type="Proteomes" id="UP000243459">
    <property type="component" value="Chromosome 3"/>
</dbReference>
<dbReference type="GO" id="GO:0009029">
    <property type="term" value="F:lipid-A 4'-kinase activity"/>
    <property type="evidence" value="ECO:0007669"/>
    <property type="project" value="UniProtKB-EC"/>
</dbReference>
<sequence>MEKLRKIVTQTAATSDSNLHSLPFLHRSLAPLLSAASSLYKLSLFLRRKLYLHGVLHQHRLPVPVISVGNLTWGGNGKTPMTEFLAMVMDGAGIPPLILTRILEFA</sequence>
<dbReference type="UniPathway" id="UPA00359">
    <property type="reaction ID" value="UER00482"/>
</dbReference>
<proteinExistence type="predicted"/>
<dbReference type="AlphaFoldDB" id="A0A5P1F9B3"/>
<dbReference type="PANTHER" id="PTHR42724">
    <property type="entry name" value="TETRAACYLDISACCHARIDE 4'-KINASE"/>
    <property type="match status" value="1"/>
</dbReference>
<dbReference type="PANTHER" id="PTHR42724:SF1">
    <property type="entry name" value="TETRAACYLDISACCHARIDE 4'-KINASE, MITOCHONDRIAL-RELATED"/>
    <property type="match status" value="1"/>
</dbReference>
<evidence type="ECO:0000313" key="11">
    <source>
        <dbReference type="Proteomes" id="UP000243459"/>
    </source>
</evidence>
<evidence type="ECO:0000256" key="1">
    <source>
        <dbReference type="ARBA" id="ARBA00004870"/>
    </source>
</evidence>
<dbReference type="Gramene" id="ONK74958">
    <property type="protein sequence ID" value="ONK74958"/>
    <property type="gene ID" value="A4U43_C03F11850"/>
</dbReference>
<accession>A0A5P1F9B3</accession>
<keyword evidence="8" id="KW-0067">ATP-binding</keyword>
<evidence type="ECO:0000256" key="2">
    <source>
        <dbReference type="ARBA" id="ARBA00012071"/>
    </source>
</evidence>
<keyword evidence="6" id="KW-0547">Nucleotide-binding</keyword>
<comment type="pathway">
    <text evidence="1">Glycolipid biosynthesis; lipid IV(A) biosynthesis; lipid IV(A) from (3R)-3-hydroxytetradecanoyl-[acyl-carrier-protein] and UDP-N-acetyl-alpha-D-glucosamine: step 6/6.</text>
</comment>
<evidence type="ECO:0000256" key="7">
    <source>
        <dbReference type="ARBA" id="ARBA00022777"/>
    </source>
</evidence>
<dbReference type="GO" id="GO:0016020">
    <property type="term" value="C:membrane"/>
    <property type="evidence" value="ECO:0007669"/>
    <property type="project" value="GOC"/>
</dbReference>
<dbReference type="EMBL" id="CM007383">
    <property type="protein sequence ID" value="ONK74958.1"/>
    <property type="molecule type" value="Genomic_DNA"/>
</dbReference>
<keyword evidence="3" id="KW-0444">Lipid biosynthesis</keyword>
<keyword evidence="9" id="KW-0443">Lipid metabolism</keyword>
<evidence type="ECO:0000313" key="10">
    <source>
        <dbReference type="EMBL" id="ONK74958.1"/>
    </source>
</evidence>
<keyword evidence="4" id="KW-0441">Lipid A biosynthesis</keyword>
<keyword evidence="5" id="KW-0808">Transferase</keyword>
<protein>
    <recommendedName>
        <fullName evidence="2">tetraacyldisaccharide 4'-kinase</fullName>
        <ecNumber evidence="2">2.7.1.130</ecNumber>
    </recommendedName>
</protein>